<dbReference type="OrthoDB" id="947108at2"/>
<evidence type="ECO:0000313" key="2">
    <source>
        <dbReference type="EMBL" id="SFD47201.1"/>
    </source>
</evidence>
<dbReference type="EMBL" id="FOLQ01000005">
    <property type="protein sequence ID" value="SFD47201.1"/>
    <property type="molecule type" value="Genomic_DNA"/>
</dbReference>
<reference evidence="2 3" key="1">
    <citation type="submission" date="2016-10" db="EMBL/GenBank/DDBJ databases">
        <authorList>
            <person name="de Groot N.N."/>
        </authorList>
    </citation>
    <scope>NUCLEOTIDE SEQUENCE [LARGE SCALE GENOMIC DNA]</scope>
    <source>
        <strain evidence="2 3">DSM 26130</strain>
    </source>
</reference>
<gene>
    <name evidence="2" type="ORF">SAMN05216167_105147</name>
</gene>
<evidence type="ECO:0000313" key="3">
    <source>
        <dbReference type="Proteomes" id="UP000198598"/>
    </source>
</evidence>
<evidence type="ECO:0000256" key="1">
    <source>
        <dbReference type="SAM" id="MobiDB-lite"/>
    </source>
</evidence>
<accession>A0A1I1SLB9</accession>
<dbReference type="Proteomes" id="UP000198598">
    <property type="component" value="Unassembled WGS sequence"/>
</dbReference>
<keyword evidence="3" id="KW-1185">Reference proteome</keyword>
<dbReference type="RefSeq" id="WP_143100698.1">
    <property type="nucleotide sequence ID" value="NZ_FOLQ01000005.1"/>
</dbReference>
<proteinExistence type="predicted"/>
<organism evidence="2 3">
    <name type="scientific">Spirosoma endophyticum</name>
    <dbReference type="NCBI Taxonomy" id="662367"/>
    <lineage>
        <taxon>Bacteria</taxon>
        <taxon>Pseudomonadati</taxon>
        <taxon>Bacteroidota</taxon>
        <taxon>Cytophagia</taxon>
        <taxon>Cytophagales</taxon>
        <taxon>Cytophagaceae</taxon>
        <taxon>Spirosoma</taxon>
    </lineage>
</organism>
<protein>
    <submittedName>
        <fullName evidence="2">Uncharacterized protein</fullName>
    </submittedName>
</protein>
<sequence length="229" mass="25739">MTTQEWKTQRNKAAANLELLKMKKRAGLASPADVQNAEAILQGLVNYRPEAEPAVKSEAPSKPEKCPSLQASQPVDIPAMPVLEFTRLLEELTLQKAGFHKEMSIRCNRLKDIPDHESAKELVDEIDDLYEKRTAVAVKINFLKANGRLPEEAAPELTVEDMKLKFMENLPTDKYDLSKLLSTLMPNLSKARGRLQQSKDPVKKVEYSQKVAKLEAEVALVRSRLKAFS</sequence>
<name>A0A1I1SLB9_9BACT</name>
<feature type="region of interest" description="Disordered" evidence="1">
    <location>
        <begin position="52"/>
        <end position="72"/>
    </location>
</feature>
<dbReference type="AlphaFoldDB" id="A0A1I1SLB9"/>
<feature type="compositionally biased region" description="Basic and acidic residues" evidence="1">
    <location>
        <begin position="52"/>
        <end position="65"/>
    </location>
</feature>
<dbReference type="STRING" id="662367.SAMN05216167_105147"/>